<organism evidence="1 2">
    <name type="scientific">Sporolactobacillus shoreae</name>
    <dbReference type="NCBI Taxonomy" id="1465501"/>
    <lineage>
        <taxon>Bacteria</taxon>
        <taxon>Bacillati</taxon>
        <taxon>Bacillota</taxon>
        <taxon>Bacilli</taxon>
        <taxon>Bacillales</taxon>
        <taxon>Sporolactobacillaceae</taxon>
        <taxon>Sporolactobacillus</taxon>
    </lineage>
</organism>
<comment type="caution">
    <text evidence="1">The sequence shown here is derived from an EMBL/GenBank/DDBJ whole genome shotgun (WGS) entry which is preliminary data.</text>
</comment>
<evidence type="ECO:0008006" key="3">
    <source>
        <dbReference type="Google" id="ProtNLM"/>
    </source>
</evidence>
<dbReference type="PANTHER" id="PTHR37943">
    <property type="entry name" value="PROTEIN VES"/>
    <property type="match status" value="1"/>
</dbReference>
<dbReference type="Gene3D" id="2.60.120.10">
    <property type="entry name" value="Jelly Rolls"/>
    <property type="match status" value="1"/>
</dbReference>
<dbReference type="InterPro" id="IPR014710">
    <property type="entry name" value="RmlC-like_jellyroll"/>
</dbReference>
<dbReference type="Pfam" id="PF05962">
    <property type="entry name" value="HutD"/>
    <property type="match status" value="1"/>
</dbReference>
<evidence type="ECO:0000313" key="1">
    <source>
        <dbReference type="EMBL" id="TGA99805.1"/>
    </source>
</evidence>
<dbReference type="EMBL" id="SRJD01000002">
    <property type="protein sequence ID" value="TGA99805.1"/>
    <property type="molecule type" value="Genomic_DNA"/>
</dbReference>
<dbReference type="OrthoDB" id="9786443at2"/>
<dbReference type="Proteomes" id="UP000298347">
    <property type="component" value="Unassembled WGS sequence"/>
</dbReference>
<dbReference type="RefSeq" id="WP_135347201.1">
    <property type="nucleotide sequence ID" value="NZ_SRJD01000002.1"/>
</dbReference>
<dbReference type="InterPro" id="IPR010282">
    <property type="entry name" value="Uncharacterised_HutD/Ves"/>
</dbReference>
<dbReference type="InterPro" id="IPR011051">
    <property type="entry name" value="RmlC_Cupin_sf"/>
</dbReference>
<gene>
    <name evidence="1" type="ORF">E4665_02330</name>
</gene>
<proteinExistence type="predicted"/>
<evidence type="ECO:0000313" key="2">
    <source>
        <dbReference type="Proteomes" id="UP000298347"/>
    </source>
</evidence>
<dbReference type="SUPFAM" id="SSF51182">
    <property type="entry name" value="RmlC-like cupins"/>
    <property type="match status" value="1"/>
</dbReference>
<protein>
    <recommendedName>
        <fullName evidence="3">HutD family protein</fullName>
    </recommendedName>
</protein>
<sequence length="193" mass="21707">MKQLWLKRKAAYVTSSWGGGETTEIFIYPENGSYAKRQFSFRISSATVTQNESLFSDLPGFDRYLMPLSNAITLLHDGQAEEKLAPFELAAFDGGLRTKSLGQCRDFNLMMNQQQGWRGQVDVITQASILNGSGLFTGFLALDEQITLTSLKENFSFVLNKGDFLMIQSESDYDVSVTCEQPHFKLIKMNVTK</sequence>
<dbReference type="AlphaFoldDB" id="A0A4Z0GRK2"/>
<dbReference type="PANTHER" id="PTHR37943:SF1">
    <property type="entry name" value="PROTEIN VES"/>
    <property type="match status" value="1"/>
</dbReference>
<reference evidence="1 2" key="1">
    <citation type="journal article" date="2015" name="Int. J. Syst. Evol. Microbiol.">
        <title>Sporolactobacillus shoreae sp. nov. and Sporolactobacillus spathodeae sp. nov., two spore-forming lactic acid bacteria isolated from tree barks in Thailand.</title>
        <authorList>
            <person name="Thamacharoensuk T."/>
            <person name="Kitahara M."/>
            <person name="Ohkuma M."/>
            <person name="Thongchul N."/>
            <person name="Tanasupawat S."/>
        </authorList>
    </citation>
    <scope>NUCLEOTIDE SEQUENCE [LARGE SCALE GENOMIC DNA]</scope>
    <source>
        <strain evidence="1 2">BK92</strain>
    </source>
</reference>
<name>A0A4Z0GRK2_9BACL</name>
<keyword evidence="2" id="KW-1185">Reference proteome</keyword>
<accession>A0A4Z0GRK2</accession>